<proteinExistence type="predicted"/>
<sequence length="189" mass="21560">MKAGAAHPAFQRPMNYFLLGLKFIGEDLNWWWTKCMKSSYHTFCTLNQMSSTQEMFNETGHLKSRNGSVLKPESMASRMVIVLKSNILVVWGFRFLRHGRFCIALLTYSYIALYSFKSSMSQKDKRPGCNSKGKKVFENIPSGYDTSSADGIGMRLGFAERTSQIRVVCEKIARPKRSKSLRRLAENSC</sequence>
<organism evidence="1 2">
    <name type="scientific">Caerostris extrusa</name>
    <name type="common">Bark spider</name>
    <name type="synonym">Caerostris bankana</name>
    <dbReference type="NCBI Taxonomy" id="172846"/>
    <lineage>
        <taxon>Eukaryota</taxon>
        <taxon>Metazoa</taxon>
        <taxon>Ecdysozoa</taxon>
        <taxon>Arthropoda</taxon>
        <taxon>Chelicerata</taxon>
        <taxon>Arachnida</taxon>
        <taxon>Araneae</taxon>
        <taxon>Araneomorphae</taxon>
        <taxon>Entelegynae</taxon>
        <taxon>Araneoidea</taxon>
        <taxon>Araneidae</taxon>
        <taxon>Caerostris</taxon>
    </lineage>
</organism>
<evidence type="ECO:0000313" key="1">
    <source>
        <dbReference type="EMBL" id="GIX75465.1"/>
    </source>
</evidence>
<keyword evidence="2" id="KW-1185">Reference proteome</keyword>
<protein>
    <submittedName>
        <fullName evidence="1">Uncharacterized protein</fullName>
    </submittedName>
</protein>
<comment type="caution">
    <text evidence="1">The sequence shown here is derived from an EMBL/GenBank/DDBJ whole genome shotgun (WGS) entry which is preliminary data.</text>
</comment>
<name>A0AAV4MU55_CAEEX</name>
<gene>
    <name evidence="1" type="ORF">CEXT_533111</name>
</gene>
<evidence type="ECO:0000313" key="2">
    <source>
        <dbReference type="Proteomes" id="UP001054945"/>
    </source>
</evidence>
<dbReference type="Proteomes" id="UP001054945">
    <property type="component" value="Unassembled WGS sequence"/>
</dbReference>
<accession>A0AAV4MU55</accession>
<dbReference type="EMBL" id="BPLR01020170">
    <property type="protein sequence ID" value="GIX75465.1"/>
    <property type="molecule type" value="Genomic_DNA"/>
</dbReference>
<dbReference type="AlphaFoldDB" id="A0AAV4MU55"/>
<reference evidence="1 2" key="1">
    <citation type="submission" date="2021-06" db="EMBL/GenBank/DDBJ databases">
        <title>Caerostris extrusa draft genome.</title>
        <authorList>
            <person name="Kono N."/>
            <person name="Arakawa K."/>
        </authorList>
    </citation>
    <scope>NUCLEOTIDE SEQUENCE [LARGE SCALE GENOMIC DNA]</scope>
</reference>